<dbReference type="InterPro" id="IPR023210">
    <property type="entry name" value="NADP_OxRdtase_dom"/>
</dbReference>
<dbReference type="PRINTS" id="PR00069">
    <property type="entry name" value="ALDKETRDTASE"/>
</dbReference>
<dbReference type="eggNOG" id="COG0667">
    <property type="taxonomic scope" value="Bacteria"/>
</dbReference>
<proteinExistence type="predicted"/>
<reference evidence="3 4" key="1">
    <citation type="submission" date="2013-02" db="EMBL/GenBank/DDBJ databases">
        <title>Whole genome shotgun sequence of Gordonia malaquae NBRC 108250.</title>
        <authorList>
            <person name="Yoshida I."/>
            <person name="Hosoyama A."/>
            <person name="Tsuchikane K."/>
            <person name="Ando Y."/>
            <person name="Baba S."/>
            <person name="Ohji S."/>
            <person name="Hamada M."/>
            <person name="Tamura T."/>
            <person name="Yamazoe A."/>
            <person name="Yamazaki S."/>
            <person name="Fujita N."/>
        </authorList>
    </citation>
    <scope>NUCLEOTIDE SEQUENCE [LARGE SCALE GENOMIC DNA]</scope>
    <source>
        <strain evidence="3 4">NBRC 108250</strain>
    </source>
</reference>
<dbReference type="OrthoDB" id="9768793at2"/>
<organism evidence="3 4">
    <name type="scientific">Gordonia malaquae NBRC 108250</name>
    <dbReference type="NCBI Taxonomy" id="1223542"/>
    <lineage>
        <taxon>Bacteria</taxon>
        <taxon>Bacillati</taxon>
        <taxon>Actinomycetota</taxon>
        <taxon>Actinomycetes</taxon>
        <taxon>Mycobacteriales</taxon>
        <taxon>Gordoniaceae</taxon>
        <taxon>Gordonia</taxon>
    </lineage>
</organism>
<dbReference type="GO" id="GO:0005737">
    <property type="term" value="C:cytoplasm"/>
    <property type="evidence" value="ECO:0007669"/>
    <property type="project" value="TreeGrafter"/>
</dbReference>
<gene>
    <name evidence="3" type="ORF">GM1_013_00050</name>
</gene>
<evidence type="ECO:0000259" key="2">
    <source>
        <dbReference type="Pfam" id="PF00248"/>
    </source>
</evidence>
<name>M3UW76_GORML</name>
<dbReference type="STRING" id="410332.SAMN04488550_0785"/>
<dbReference type="InterPro" id="IPR050791">
    <property type="entry name" value="Aldo-Keto_reductase"/>
</dbReference>
<evidence type="ECO:0000313" key="3">
    <source>
        <dbReference type="EMBL" id="GAC79872.1"/>
    </source>
</evidence>
<dbReference type="Pfam" id="PF00248">
    <property type="entry name" value="Aldo_ket_red"/>
    <property type="match status" value="1"/>
</dbReference>
<dbReference type="InterPro" id="IPR020471">
    <property type="entry name" value="AKR"/>
</dbReference>
<evidence type="ECO:0000313" key="4">
    <source>
        <dbReference type="Proteomes" id="UP000035009"/>
    </source>
</evidence>
<comment type="caution">
    <text evidence="3">The sequence shown here is derived from an EMBL/GenBank/DDBJ whole genome shotgun (WGS) entry which is preliminary data.</text>
</comment>
<protein>
    <submittedName>
        <fullName evidence="3">Putative aldo/keto reductase</fullName>
    </submittedName>
</protein>
<dbReference type="GO" id="GO:0016491">
    <property type="term" value="F:oxidoreductase activity"/>
    <property type="evidence" value="ECO:0007669"/>
    <property type="project" value="UniProtKB-KW"/>
</dbReference>
<dbReference type="EMBL" id="BAOP01000013">
    <property type="protein sequence ID" value="GAC79872.1"/>
    <property type="molecule type" value="Genomic_DNA"/>
</dbReference>
<dbReference type="InterPro" id="IPR036812">
    <property type="entry name" value="NAD(P)_OxRdtase_dom_sf"/>
</dbReference>
<dbReference type="PANTHER" id="PTHR43625:SF77">
    <property type="entry name" value="ALDO-KETO REDUCTASE"/>
    <property type="match status" value="1"/>
</dbReference>
<accession>M3UW76</accession>
<dbReference type="SUPFAM" id="SSF51430">
    <property type="entry name" value="NAD(P)-linked oxidoreductase"/>
    <property type="match status" value="1"/>
</dbReference>
<evidence type="ECO:0000256" key="1">
    <source>
        <dbReference type="ARBA" id="ARBA00023002"/>
    </source>
</evidence>
<sequence length="343" mass="36192">MHTTVLGDSLQTSALGFGGMALTHVYGGTDDDAALGVLNSAVDAGVTFIDTADVYGQPQPGVDGPSGANERLVARLLADRRDDVTLATKFGITGKVPLAGQESAKPTRGDAAYVREALEKSLTRLDTDVIDLWYLHRRDPDVPIEETVAAMAEAVAAGKVRHLGLSEVTAAELRAAQAVHPIAAVQSEWSLWSRDVEANVIPACVESGVGFVPYSPLGRGFLTGTLTRDQVASDMRGSTARFGDDNWDANQRALAVVADVARRLDATNAQVALAWLYESGRRAGLPTVPIPGTRSPSRIAENAAAVDLVLDDDAMTALDDVSSLIHGTRNIVADPAWISSGRE</sequence>
<keyword evidence="1" id="KW-0560">Oxidoreductase</keyword>
<dbReference type="Proteomes" id="UP000035009">
    <property type="component" value="Unassembled WGS sequence"/>
</dbReference>
<dbReference type="Gene3D" id="3.20.20.100">
    <property type="entry name" value="NADP-dependent oxidoreductase domain"/>
    <property type="match status" value="1"/>
</dbReference>
<feature type="domain" description="NADP-dependent oxidoreductase" evidence="2">
    <location>
        <begin position="15"/>
        <end position="321"/>
    </location>
</feature>
<dbReference type="AlphaFoldDB" id="M3UW76"/>
<keyword evidence="4" id="KW-1185">Reference proteome</keyword>
<dbReference type="RefSeq" id="WP_008378488.1">
    <property type="nucleotide sequence ID" value="NZ_BAOP01000013.1"/>
</dbReference>
<dbReference type="PANTHER" id="PTHR43625">
    <property type="entry name" value="AFLATOXIN B1 ALDEHYDE REDUCTASE"/>
    <property type="match status" value="1"/>
</dbReference>